<proteinExistence type="predicted"/>
<dbReference type="AlphaFoldDB" id="A0A9D0ZFQ3"/>
<sequence>MDTIELAREIGKALQQEDCFVKLQIAKQQSDEDQQLQQMIGEFNLKRMAINNEASKPDRDDQKLQELNREMRAVYAEIMKNENMQAYNTHKQTLDTLLQRIFAIITQSSEGEDPMTADYTPGCSGSCSSCSGCH</sequence>
<protein>
    <submittedName>
        <fullName evidence="1">YlbF family regulator</fullName>
    </submittedName>
</protein>
<dbReference type="Proteomes" id="UP000886787">
    <property type="component" value="Unassembled WGS sequence"/>
</dbReference>
<evidence type="ECO:0000313" key="2">
    <source>
        <dbReference type="Proteomes" id="UP000886787"/>
    </source>
</evidence>
<reference evidence="1" key="1">
    <citation type="submission" date="2020-10" db="EMBL/GenBank/DDBJ databases">
        <authorList>
            <person name="Gilroy R."/>
        </authorList>
    </citation>
    <scope>NUCLEOTIDE SEQUENCE</scope>
    <source>
        <strain evidence="1">ChiSjej1B19-3389</strain>
    </source>
</reference>
<dbReference type="InterPro" id="IPR023378">
    <property type="entry name" value="YheA/YmcA-like_dom_sf"/>
</dbReference>
<name>A0A9D0ZFQ3_9FIRM</name>
<reference evidence="1" key="2">
    <citation type="journal article" date="2021" name="PeerJ">
        <title>Extensive microbial diversity within the chicken gut microbiome revealed by metagenomics and culture.</title>
        <authorList>
            <person name="Gilroy R."/>
            <person name="Ravi A."/>
            <person name="Getino M."/>
            <person name="Pursley I."/>
            <person name="Horton D.L."/>
            <person name="Alikhan N.F."/>
            <person name="Baker D."/>
            <person name="Gharbi K."/>
            <person name="Hall N."/>
            <person name="Watson M."/>
            <person name="Adriaenssens E.M."/>
            <person name="Foster-Nyarko E."/>
            <person name="Jarju S."/>
            <person name="Secka A."/>
            <person name="Antonio M."/>
            <person name="Oren A."/>
            <person name="Chaudhuri R.R."/>
            <person name="La Ragione R."/>
            <person name="Hildebrand F."/>
            <person name="Pallen M.J."/>
        </authorList>
    </citation>
    <scope>NUCLEOTIDE SEQUENCE</scope>
    <source>
        <strain evidence="1">ChiSjej1B19-3389</strain>
    </source>
</reference>
<accession>A0A9D0ZFQ3</accession>
<dbReference type="InterPro" id="IPR010368">
    <property type="entry name" value="Com_YlbF"/>
</dbReference>
<evidence type="ECO:0000313" key="1">
    <source>
        <dbReference type="EMBL" id="HIQ79710.1"/>
    </source>
</evidence>
<dbReference type="SUPFAM" id="SSF158622">
    <property type="entry name" value="YheA/YmcA-like"/>
    <property type="match status" value="1"/>
</dbReference>
<dbReference type="EMBL" id="DVFW01000003">
    <property type="protein sequence ID" value="HIQ79710.1"/>
    <property type="molecule type" value="Genomic_DNA"/>
</dbReference>
<gene>
    <name evidence="1" type="ORF">IAD32_00305</name>
</gene>
<dbReference type="Pfam" id="PF06133">
    <property type="entry name" value="Com_YlbF"/>
    <property type="match status" value="1"/>
</dbReference>
<comment type="caution">
    <text evidence="1">The sequence shown here is derived from an EMBL/GenBank/DDBJ whole genome shotgun (WGS) entry which is preliminary data.</text>
</comment>
<organism evidence="1 2">
    <name type="scientific">Candidatus Scatavimonas merdigallinarum</name>
    <dbReference type="NCBI Taxonomy" id="2840914"/>
    <lineage>
        <taxon>Bacteria</taxon>
        <taxon>Bacillati</taxon>
        <taxon>Bacillota</taxon>
        <taxon>Clostridia</taxon>
        <taxon>Eubacteriales</taxon>
        <taxon>Oscillospiraceae</taxon>
        <taxon>Oscillospiraceae incertae sedis</taxon>
        <taxon>Candidatus Scatavimonas</taxon>
    </lineage>
</organism>
<dbReference type="Gene3D" id="1.20.1500.10">
    <property type="entry name" value="YheA/YmcA-like"/>
    <property type="match status" value="1"/>
</dbReference>